<dbReference type="SMART" id="SM00642">
    <property type="entry name" value="Aamy"/>
    <property type="match status" value="1"/>
</dbReference>
<dbReference type="Gene3D" id="3.90.400.10">
    <property type="entry name" value="Oligo-1,6-glucosidase, Domain 2"/>
    <property type="match status" value="1"/>
</dbReference>
<dbReference type="Pfam" id="PF00128">
    <property type="entry name" value="Alpha-amylase"/>
    <property type="match status" value="1"/>
</dbReference>
<sequence>MKNGVMLITYPDSLGRNLSDLEQVVSKYFSKAVTGIHVLPFFPSSGDRGFAPMTYRQIDSSFGDWADMKKLADDYDLMFDYMINHISTSSEYFQDFVDKGDDSQYKNLFIDFDKFWGSTPTEEQIGRIYKRKPLAPIRSITFFDGTKRNIWFTFGDDQVDLNLETEEGLRFLDDNLRFLAEHGAAMVRLDAFAYTTKVKDTDCFFVEPKVWEILKRCADVLRAYDVGLLPEIHEHFSIQEKLARNGYPVYDFALPMLVLHALYFHEASYLSNWYEICPRNQFTTLDTHDGIGVVDVRGLLPDEEIEATKEHLFTYGANVKRIYNTAKYNNLDIYQINCTYYSALGEDDKAYLFARALQFFSPGTPQVYYVGMLAGKNDIQLLEETKEGRNINRHYYTLEEIEQEVKRPVVQKLLALMELRSTHPAFKGEFSQQLNDKQHLILSWKTESESIELHADFQSYEFEIVEHI</sequence>
<dbReference type="NCBIfam" id="TIGR03852">
    <property type="entry name" value="sucrose_gtfA"/>
    <property type="match status" value="1"/>
</dbReference>
<evidence type="ECO:0000256" key="2">
    <source>
        <dbReference type="ARBA" id="ARBA00022676"/>
    </source>
</evidence>
<dbReference type="Proteomes" id="UP000829708">
    <property type="component" value="Chromosome"/>
</dbReference>
<evidence type="ECO:0000313" key="6">
    <source>
        <dbReference type="Proteomes" id="UP000829708"/>
    </source>
</evidence>
<organism evidence="5 6">
    <name type="scientific">Sphaerochaeta associata</name>
    <dbReference type="NCBI Taxonomy" id="1129264"/>
    <lineage>
        <taxon>Bacteria</taxon>
        <taxon>Pseudomonadati</taxon>
        <taxon>Spirochaetota</taxon>
        <taxon>Spirochaetia</taxon>
        <taxon>Spirochaetales</taxon>
        <taxon>Sphaerochaetaceae</taxon>
        <taxon>Sphaerochaeta</taxon>
    </lineage>
</organism>
<evidence type="ECO:0000256" key="1">
    <source>
        <dbReference type="ARBA" id="ARBA00008452"/>
    </source>
</evidence>
<proteinExistence type="inferred from homology"/>
<keyword evidence="2 5" id="KW-0328">Glycosyltransferase</keyword>
<accession>A0ABY4D8R3</accession>
<dbReference type="EC" id="2.4.1.7" evidence="5"/>
<protein>
    <submittedName>
        <fullName evidence="5">Sucrose phosphorylase</fullName>
        <ecNumber evidence="5">2.4.1.7</ecNumber>
    </submittedName>
</protein>
<gene>
    <name evidence="5" type="primary">gtfA</name>
    <name evidence="5" type="ORF">MUG09_14005</name>
</gene>
<keyword evidence="3 5" id="KW-0808">Transferase</keyword>
<dbReference type="SUPFAM" id="SSF51445">
    <property type="entry name" value="(Trans)glycosidases"/>
    <property type="match status" value="1"/>
</dbReference>
<dbReference type="InterPro" id="IPR022527">
    <property type="entry name" value="Sucrose_phospho"/>
</dbReference>
<dbReference type="InterPro" id="IPR006047">
    <property type="entry name" value="GH13_cat_dom"/>
</dbReference>
<evidence type="ECO:0000259" key="4">
    <source>
        <dbReference type="SMART" id="SM00642"/>
    </source>
</evidence>
<feature type="domain" description="Glycosyl hydrolase family 13 catalytic" evidence="4">
    <location>
        <begin position="4"/>
        <end position="420"/>
    </location>
</feature>
<dbReference type="GO" id="GO:0009018">
    <property type="term" value="F:sucrose phosphorylase activity"/>
    <property type="evidence" value="ECO:0007669"/>
    <property type="project" value="UniProtKB-EC"/>
</dbReference>
<dbReference type="InterPro" id="IPR045857">
    <property type="entry name" value="O16G_dom_2"/>
</dbReference>
<keyword evidence="6" id="KW-1185">Reference proteome</keyword>
<dbReference type="RefSeq" id="WP_244772061.1">
    <property type="nucleotide sequence ID" value="NZ_CP094929.1"/>
</dbReference>
<reference evidence="6" key="1">
    <citation type="journal article" date="2024" name="J Bioinform Genom">
        <title>Complete genome sequence of the type strain bacterium Sphaerochaeta associata GLS2t (VKM B-2742)t.</title>
        <authorList>
            <person name="Troshina O.Y."/>
            <person name="Tepeeva A.N."/>
            <person name="Arzamasceva V.O."/>
            <person name="Whitman W.B."/>
            <person name="Varghese N."/>
            <person name="Shapiro N."/>
            <person name="Woyke T."/>
            <person name="Kripides N.C."/>
            <person name="Vasilenko O.V."/>
        </authorList>
    </citation>
    <scope>NUCLEOTIDE SEQUENCE [LARGE SCALE GENOMIC DNA]</scope>
    <source>
        <strain evidence="6">GLS2T</strain>
    </source>
</reference>
<name>A0ABY4D8R3_9SPIR</name>
<dbReference type="InterPro" id="IPR017853">
    <property type="entry name" value="GH"/>
</dbReference>
<evidence type="ECO:0000256" key="3">
    <source>
        <dbReference type="ARBA" id="ARBA00022679"/>
    </source>
</evidence>
<dbReference type="Gene3D" id="3.20.20.80">
    <property type="entry name" value="Glycosidases"/>
    <property type="match status" value="1"/>
</dbReference>
<dbReference type="InterPro" id="IPR016377">
    <property type="entry name" value="Sucrose_GGa_phosphorylase-rel"/>
</dbReference>
<dbReference type="EMBL" id="CP094929">
    <property type="protein sequence ID" value="UOM50674.1"/>
    <property type="molecule type" value="Genomic_DNA"/>
</dbReference>
<dbReference type="CDD" id="cd11355">
    <property type="entry name" value="AmyAc_Sucrose_phosphorylase"/>
    <property type="match status" value="1"/>
</dbReference>
<evidence type="ECO:0000313" key="5">
    <source>
        <dbReference type="EMBL" id="UOM50674.1"/>
    </source>
</evidence>
<dbReference type="PANTHER" id="PTHR38784">
    <property type="entry name" value="SUCROSE PHOSPHORYLASE"/>
    <property type="match status" value="1"/>
</dbReference>
<dbReference type="PANTHER" id="PTHR38784:SF1">
    <property type="entry name" value="SUCROSE PHOSPHORYLASE"/>
    <property type="match status" value="1"/>
</dbReference>
<comment type="similarity">
    <text evidence="1">Belongs to the glycosyl hydrolase 13 family. Sucrose phosphorylase subfamily.</text>
</comment>
<dbReference type="PIRSF" id="PIRSF003059">
    <property type="entry name" value="Sucrose_phosphorylase"/>
    <property type="match status" value="1"/>
</dbReference>